<dbReference type="SUPFAM" id="SSF53756">
    <property type="entry name" value="UDP-Glycosyltransferase/glycogen phosphorylase"/>
    <property type="match status" value="1"/>
</dbReference>
<dbReference type="WBParaSite" id="HPBE_0000264101-mRNA-1">
    <property type="protein sequence ID" value="HPBE_0000264101-mRNA-1"/>
    <property type="gene ID" value="HPBE_0000264101"/>
</dbReference>
<organism evidence="2 3">
    <name type="scientific">Heligmosomoides polygyrus</name>
    <name type="common">Parasitic roundworm</name>
    <dbReference type="NCBI Taxonomy" id="6339"/>
    <lineage>
        <taxon>Eukaryota</taxon>
        <taxon>Metazoa</taxon>
        <taxon>Ecdysozoa</taxon>
        <taxon>Nematoda</taxon>
        <taxon>Chromadorea</taxon>
        <taxon>Rhabditida</taxon>
        <taxon>Rhabditina</taxon>
        <taxon>Rhabditomorpha</taxon>
        <taxon>Strongyloidea</taxon>
        <taxon>Heligmosomidae</taxon>
        <taxon>Heligmosomoides</taxon>
    </lineage>
</organism>
<evidence type="ECO:0000313" key="2">
    <source>
        <dbReference type="Proteomes" id="UP000050761"/>
    </source>
</evidence>
<accession>A0A183F8Z9</accession>
<dbReference type="AlphaFoldDB" id="A0A183F8Z9"/>
<proteinExistence type="predicted"/>
<feature type="domain" description="Fucosyltransferase N-terminal" evidence="1">
    <location>
        <begin position="16"/>
        <end position="109"/>
    </location>
</feature>
<evidence type="ECO:0000259" key="1">
    <source>
        <dbReference type="Pfam" id="PF17039"/>
    </source>
</evidence>
<reference evidence="3" key="1">
    <citation type="submission" date="2019-09" db="UniProtKB">
        <authorList>
            <consortium name="WormBaseParasite"/>
        </authorList>
    </citation>
    <scope>IDENTIFICATION</scope>
</reference>
<dbReference type="Proteomes" id="UP000050761">
    <property type="component" value="Unassembled WGS sequence"/>
</dbReference>
<keyword evidence="2" id="KW-1185">Reference proteome</keyword>
<dbReference type="InterPro" id="IPR031481">
    <property type="entry name" value="Glyco_tran_10_N"/>
</dbReference>
<sequence>LLEERFSCKADKAAPPRLILSWNAGHGQEHLGGCPDWNCKLVHDRKLLDKVDAVLIAFHDPAFRRRDDQYVIYFSQESPANSGYSAPYLDFFNMSLGFRHDTPAASPYGYTVKLAPKSQPQGEVSCR</sequence>
<evidence type="ECO:0000313" key="3">
    <source>
        <dbReference type="WBParaSite" id="HPBE_0000264101-mRNA-1"/>
    </source>
</evidence>
<protein>
    <submittedName>
        <fullName evidence="3">Glyco_tran_10_N domain-containing protein</fullName>
    </submittedName>
</protein>
<name>A0A183F8Z9_HELPZ</name>
<dbReference type="Pfam" id="PF17039">
    <property type="entry name" value="Glyco_tran_10_N"/>
    <property type="match status" value="1"/>
</dbReference>